<dbReference type="Proteomes" id="UP001294412">
    <property type="component" value="Unassembled WGS sequence"/>
</dbReference>
<sequence length="566" mass="59023">MALLSGFDTTLSNVNIAGQAALAAFSGGAIPPGWSVVAPAQLGIAPQYQDGNYFTNGSASAIVLQQGNFVIVSFRGTDDQGDALYFPQLVSGTYIDNFRPLLSAVAAAAPAGTEFGFTGASLGAGAANQLASIASSAYGGTFAGAQFVAFASPNISNASGILNFGFENDPIYRVIANHGDNPSSLDNLVLATSEYMAGNYDGRHPYDEYAHNRADLAFDALGRLAVSSFYEAMGPDSVVIFDAHAGVVQDRMPGRESTGAFYLGETRDDTIVGRAGNDVIEGFGGNDVLVGGGGNDLLVGGEGVDTASYGGTANRYGLLDVQGQIVVTTASGEGTDRTVGIERFQFADRVVAAGDVPNVLEYVASHRDLITAFGTNGEAALGHFLAHGFAEGRQATFDALAYTASHADLIRAFGLNEAASAGHFITSGMAEGRQVTFDAMEYTASYTDLITAFGTNEAAAARHFIASGFGEGRRSTFDAIEYTASHADLIVAFGTNEDAATRHFVENGYREGRLADSFDARQYAANYADLRAAFSNGSGGYDEDAAALHFVRFGFAEGRTDDLILG</sequence>
<organism evidence="1 2">
    <name type="scientific">Fulvimarina uroteuthidis</name>
    <dbReference type="NCBI Taxonomy" id="3098149"/>
    <lineage>
        <taxon>Bacteria</taxon>
        <taxon>Pseudomonadati</taxon>
        <taxon>Pseudomonadota</taxon>
        <taxon>Alphaproteobacteria</taxon>
        <taxon>Hyphomicrobiales</taxon>
        <taxon>Aurantimonadaceae</taxon>
        <taxon>Fulvimarina</taxon>
    </lineage>
</organism>
<proteinExistence type="predicted"/>
<dbReference type="InterPro" id="IPR029058">
    <property type="entry name" value="AB_hydrolase_fold"/>
</dbReference>
<dbReference type="SUPFAM" id="SSF51120">
    <property type="entry name" value="beta-Roll"/>
    <property type="match status" value="1"/>
</dbReference>
<dbReference type="Gene3D" id="3.40.50.1820">
    <property type="entry name" value="alpha/beta hydrolase"/>
    <property type="match status" value="1"/>
</dbReference>
<reference evidence="1 2" key="1">
    <citation type="submission" date="2023-12" db="EMBL/GenBank/DDBJ databases">
        <title>Description of Novel Strain Fulvimarina sp. 2208YS6-2-32 isolated from Uroteuthis (Photololigo) edulis.</title>
        <authorList>
            <person name="Park J.-S."/>
        </authorList>
    </citation>
    <scope>NUCLEOTIDE SEQUENCE [LARGE SCALE GENOMIC DNA]</scope>
    <source>
        <strain evidence="1 2">2208YS6-2-32</strain>
    </source>
</reference>
<dbReference type="RefSeq" id="WP_322186718.1">
    <property type="nucleotide sequence ID" value="NZ_JAXLPB010000002.1"/>
</dbReference>
<dbReference type="EMBL" id="JAXLPB010000002">
    <property type="protein sequence ID" value="MDY8109270.1"/>
    <property type="molecule type" value="Genomic_DNA"/>
</dbReference>
<name>A0ABU5I2E8_9HYPH</name>
<gene>
    <name evidence="1" type="ORF">U0C82_08950</name>
</gene>
<dbReference type="Pfam" id="PF00353">
    <property type="entry name" value="HemolysinCabind"/>
    <property type="match status" value="1"/>
</dbReference>
<dbReference type="InterPro" id="IPR011049">
    <property type="entry name" value="Serralysin-like_metalloprot_C"/>
</dbReference>
<dbReference type="PROSITE" id="PS00330">
    <property type="entry name" value="HEMOLYSIN_CALCIUM"/>
    <property type="match status" value="2"/>
</dbReference>
<dbReference type="SUPFAM" id="SSF53474">
    <property type="entry name" value="alpha/beta-Hydrolases"/>
    <property type="match status" value="1"/>
</dbReference>
<dbReference type="PRINTS" id="PR00313">
    <property type="entry name" value="CABNDNGRPT"/>
</dbReference>
<evidence type="ECO:0000313" key="2">
    <source>
        <dbReference type="Proteomes" id="UP001294412"/>
    </source>
</evidence>
<protein>
    <recommendedName>
        <fullName evidence="3">Calcium-binding protein</fullName>
    </recommendedName>
</protein>
<keyword evidence="2" id="KW-1185">Reference proteome</keyword>
<dbReference type="Gene3D" id="2.150.10.10">
    <property type="entry name" value="Serralysin-like metalloprotease, C-terminal"/>
    <property type="match status" value="1"/>
</dbReference>
<comment type="caution">
    <text evidence="1">The sequence shown here is derived from an EMBL/GenBank/DDBJ whole genome shotgun (WGS) entry which is preliminary data.</text>
</comment>
<evidence type="ECO:0000313" key="1">
    <source>
        <dbReference type="EMBL" id="MDY8109270.1"/>
    </source>
</evidence>
<evidence type="ECO:0008006" key="3">
    <source>
        <dbReference type="Google" id="ProtNLM"/>
    </source>
</evidence>
<dbReference type="InterPro" id="IPR018511">
    <property type="entry name" value="Hemolysin-typ_Ca-bd_CS"/>
</dbReference>
<dbReference type="InterPro" id="IPR001343">
    <property type="entry name" value="Hemolysn_Ca-bd"/>
</dbReference>
<accession>A0ABU5I2E8</accession>